<dbReference type="EMBL" id="BFAD01000014">
    <property type="protein sequence ID" value="GBE88896.1"/>
    <property type="molecule type" value="Genomic_DNA"/>
</dbReference>
<dbReference type="AlphaFoldDB" id="A0A401H382"/>
<proteinExistence type="predicted"/>
<evidence type="ECO:0000313" key="2">
    <source>
        <dbReference type="Proteomes" id="UP000287166"/>
    </source>
</evidence>
<name>A0A401H382_9APHY</name>
<dbReference type="STRING" id="139825.A0A401H382"/>
<protein>
    <submittedName>
        <fullName evidence="1">Uncharacterized protein</fullName>
    </submittedName>
</protein>
<gene>
    <name evidence="1" type="ORF">SCP_1403040</name>
</gene>
<dbReference type="Proteomes" id="UP000287166">
    <property type="component" value="Unassembled WGS sequence"/>
</dbReference>
<keyword evidence="2" id="KW-1185">Reference proteome</keyword>
<dbReference type="OrthoDB" id="2418900at2759"/>
<reference evidence="1 2" key="1">
    <citation type="journal article" date="2018" name="Sci. Rep.">
        <title>Genome sequence of the cauliflower mushroom Sparassis crispa (Hanabiratake) and its association with beneficial usage.</title>
        <authorList>
            <person name="Kiyama R."/>
            <person name="Furutani Y."/>
            <person name="Kawaguchi K."/>
            <person name="Nakanishi T."/>
        </authorList>
    </citation>
    <scope>NUCLEOTIDE SEQUENCE [LARGE SCALE GENOMIC DNA]</scope>
</reference>
<dbReference type="GeneID" id="38785813"/>
<comment type="caution">
    <text evidence="1">The sequence shown here is derived from an EMBL/GenBank/DDBJ whole genome shotgun (WGS) entry which is preliminary data.</text>
</comment>
<organism evidence="1 2">
    <name type="scientific">Sparassis crispa</name>
    <dbReference type="NCBI Taxonomy" id="139825"/>
    <lineage>
        <taxon>Eukaryota</taxon>
        <taxon>Fungi</taxon>
        <taxon>Dikarya</taxon>
        <taxon>Basidiomycota</taxon>
        <taxon>Agaricomycotina</taxon>
        <taxon>Agaricomycetes</taxon>
        <taxon>Polyporales</taxon>
        <taxon>Sparassidaceae</taxon>
        <taxon>Sparassis</taxon>
    </lineage>
</organism>
<sequence length="403" mass="45686">MTKHSDLRYFKDGISVISQWTGTEYKNMEKVFLGVIAGAAPQPNVTCAVRAILDFIYYAHFELHSEESLKKLEHSWLEFHRYKQVFVNEGIRDDFNIPKVHSSEHYPYSIRYLGTADGYSTEGPERLHIDFAKVAYAASNRKVNYVKQMTVWLERQEAVYRFDSYLAWIMKNNPDADEKDDEEDIDVDDLIDAETLRTENQPQQSTQPLKEGQFARGYAIAKEPAYPRMTVASLMHDLHAPDFVKCLEEFLQKTGSGGSILLPIHNKTRVPVYSQMKVQLPVAQQITSEVVVDTIHASTPRPTKGTRTEVPAQQSTVLVKDSSAQSASGGPLHGLHVAQVRAIFKLPDVLAVEHSDAATVLLAYIEWFTPFHVVDADTGMHVVTWSTRQRRQFASIVWVTDIT</sequence>
<accession>A0A401H382</accession>
<evidence type="ECO:0000313" key="1">
    <source>
        <dbReference type="EMBL" id="GBE88896.1"/>
    </source>
</evidence>
<dbReference type="RefSeq" id="XP_027619809.1">
    <property type="nucleotide sequence ID" value="XM_027764008.1"/>
</dbReference>
<dbReference type="InParanoid" id="A0A401H382"/>